<evidence type="ECO:0000313" key="2">
    <source>
        <dbReference type="EMBL" id="EFL44301.1"/>
    </source>
</evidence>
<sequence>MSDTTTTQSDATSDSAQHAREIAEQAKQKLIVRINMAVYVGLMVVFYGIFLIFAVIPGIQAWLQS</sequence>
<dbReference type="Proteomes" id="UP000004431">
    <property type="component" value="Unassembled WGS sequence"/>
</dbReference>
<name>A0ABN0B0M7_9ACTN</name>
<keyword evidence="3" id="KW-1185">Reference proteome</keyword>
<comment type="caution">
    <text evidence="2">The sequence shown here is derived from an EMBL/GenBank/DDBJ whole genome shotgun (WGS) entry which is preliminary data.</text>
</comment>
<keyword evidence="1" id="KW-1133">Transmembrane helix</keyword>
<proteinExistence type="predicted"/>
<dbReference type="EMBL" id="AEDQ01000017">
    <property type="protein sequence ID" value="EFL44301.1"/>
    <property type="molecule type" value="Genomic_DNA"/>
</dbReference>
<gene>
    <name evidence="2" type="ORF">HMPREF9248_0985</name>
</gene>
<dbReference type="RefSeq" id="WP_006304012.1">
    <property type="nucleotide sequence ID" value="NZ_AEDQ01000017.1"/>
</dbReference>
<feature type="transmembrane region" description="Helical" evidence="1">
    <location>
        <begin position="37"/>
        <end position="63"/>
    </location>
</feature>
<protein>
    <submittedName>
        <fullName evidence="2">Uncharacterized protein</fullName>
    </submittedName>
</protein>
<keyword evidence="1" id="KW-0472">Membrane</keyword>
<reference evidence="2 3" key="1">
    <citation type="submission" date="2010-08" db="EMBL/GenBank/DDBJ databases">
        <authorList>
            <person name="Durkin A.S."/>
            <person name="Madupu R."/>
            <person name="Torralba M."/>
            <person name="Gillis M."/>
            <person name="Methe B."/>
            <person name="Sutton G."/>
            <person name="Nelson K.E."/>
        </authorList>
    </citation>
    <scope>NUCLEOTIDE SEQUENCE [LARGE SCALE GENOMIC DNA]</scope>
    <source>
        <strain evidence="2 3">PB189-T1-4</strain>
    </source>
</reference>
<evidence type="ECO:0000313" key="3">
    <source>
        <dbReference type="Proteomes" id="UP000004431"/>
    </source>
</evidence>
<accession>A0ABN0B0M7</accession>
<organism evidence="2 3">
    <name type="scientific">Fannyhessea vaginae PB189-T1-4</name>
    <dbReference type="NCBI Taxonomy" id="866774"/>
    <lineage>
        <taxon>Bacteria</taxon>
        <taxon>Bacillati</taxon>
        <taxon>Actinomycetota</taxon>
        <taxon>Coriobacteriia</taxon>
        <taxon>Coriobacteriales</taxon>
        <taxon>Atopobiaceae</taxon>
        <taxon>Fannyhessea</taxon>
    </lineage>
</organism>
<keyword evidence="1" id="KW-0812">Transmembrane</keyword>
<evidence type="ECO:0000256" key="1">
    <source>
        <dbReference type="SAM" id="Phobius"/>
    </source>
</evidence>